<dbReference type="AlphaFoldDB" id="A0A9J7EBB2"/>
<accession>A0A9J7EBB2</accession>
<evidence type="ECO:0000313" key="4">
    <source>
        <dbReference type="RefSeq" id="XP_022827686.1"/>
    </source>
</evidence>
<sequence>MSGPLRFLIVLCVFAFVASKELHEKLTLDAKDKDDKGFMNLFNNQDDLNKNERYARHVKAVSESVLDHLFNEIRQQYNSPNYNSNSPIPRLMKNLNRELKRKEQSKLQKEKEKRKGVGKKKNKISNKRRIRITTKTN</sequence>
<feature type="compositionally biased region" description="Basic and acidic residues" evidence="1">
    <location>
        <begin position="101"/>
        <end position="115"/>
    </location>
</feature>
<dbReference type="GeneID" id="111357295"/>
<dbReference type="RefSeq" id="XP_022827686.1">
    <property type="nucleotide sequence ID" value="XM_022971918.1"/>
</dbReference>
<evidence type="ECO:0000256" key="1">
    <source>
        <dbReference type="SAM" id="MobiDB-lite"/>
    </source>
</evidence>
<evidence type="ECO:0000256" key="2">
    <source>
        <dbReference type="SAM" id="SignalP"/>
    </source>
</evidence>
<dbReference type="KEGG" id="sliu:111357295"/>
<protein>
    <submittedName>
        <fullName evidence="4">Uncharacterized protein LOC111357295</fullName>
    </submittedName>
</protein>
<gene>
    <name evidence="4" type="primary">LOC111357295</name>
</gene>
<keyword evidence="3" id="KW-1185">Reference proteome</keyword>
<name>A0A9J7EBB2_SPOLT</name>
<proteinExistence type="predicted"/>
<keyword evidence="2" id="KW-0732">Signal</keyword>
<dbReference type="OrthoDB" id="7174251at2759"/>
<feature type="chain" id="PRO_5039943763" evidence="2">
    <location>
        <begin position="20"/>
        <end position="137"/>
    </location>
</feature>
<feature type="compositionally biased region" description="Basic residues" evidence="1">
    <location>
        <begin position="116"/>
        <end position="137"/>
    </location>
</feature>
<feature type="region of interest" description="Disordered" evidence="1">
    <location>
        <begin position="101"/>
        <end position="137"/>
    </location>
</feature>
<feature type="signal peptide" evidence="2">
    <location>
        <begin position="1"/>
        <end position="19"/>
    </location>
</feature>
<dbReference type="Proteomes" id="UP000301870">
    <property type="component" value="Chromosome 24"/>
</dbReference>
<organism evidence="3 4">
    <name type="scientific">Spodoptera litura</name>
    <name type="common">Asian cotton leafworm</name>
    <dbReference type="NCBI Taxonomy" id="69820"/>
    <lineage>
        <taxon>Eukaryota</taxon>
        <taxon>Metazoa</taxon>
        <taxon>Ecdysozoa</taxon>
        <taxon>Arthropoda</taxon>
        <taxon>Hexapoda</taxon>
        <taxon>Insecta</taxon>
        <taxon>Pterygota</taxon>
        <taxon>Neoptera</taxon>
        <taxon>Endopterygota</taxon>
        <taxon>Lepidoptera</taxon>
        <taxon>Glossata</taxon>
        <taxon>Ditrysia</taxon>
        <taxon>Noctuoidea</taxon>
        <taxon>Noctuidae</taxon>
        <taxon>Amphipyrinae</taxon>
        <taxon>Spodoptera</taxon>
    </lineage>
</organism>
<reference evidence="4" key="1">
    <citation type="submission" date="2025-08" db="UniProtKB">
        <authorList>
            <consortium name="RefSeq"/>
        </authorList>
    </citation>
    <scope>IDENTIFICATION</scope>
    <source>
        <strain evidence="4">Ishihara</strain>
        <tissue evidence="4">Whole body</tissue>
    </source>
</reference>
<evidence type="ECO:0000313" key="3">
    <source>
        <dbReference type="Proteomes" id="UP000301870"/>
    </source>
</evidence>